<gene>
    <name evidence="1" type="ORF">HPB49_004153</name>
</gene>
<dbReference type="EMBL" id="CM023470">
    <property type="protein sequence ID" value="KAH7978008.1"/>
    <property type="molecule type" value="Genomic_DNA"/>
</dbReference>
<protein>
    <submittedName>
        <fullName evidence="1">Uncharacterized protein</fullName>
    </submittedName>
</protein>
<dbReference type="Proteomes" id="UP000821865">
    <property type="component" value="Chromosome 1"/>
</dbReference>
<reference evidence="1" key="1">
    <citation type="submission" date="2020-05" db="EMBL/GenBank/DDBJ databases">
        <title>Large-scale comparative analyses of tick genomes elucidate their genetic diversity and vector capacities.</title>
        <authorList>
            <person name="Jia N."/>
            <person name="Wang J."/>
            <person name="Shi W."/>
            <person name="Du L."/>
            <person name="Sun Y."/>
            <person name="Zhan W."/>
            <person name="Jiang J."/>
            <person name="Wang Q."/>
            <person name="Zhang B."/>
            <person name="Ji P."/>
            <person name="Sakyi L.B."/>
            <person name="Cui X."/>
            <person name="Yuan T."/>
            <person name="Jiang B."/>
            <person name="Yang W."/>
            <person name="Lam T.T.-Y."/>
            <person name="Chang Q."/>
            <person name="Ding S."/>
            <person name="Wang X."/>
            <person name="Zhu J."/>
            <person name="Ruan X."/>
            <person name="Zhao L."/>
            <person name="Wei J."/>
            <person name="Que T."/>
            <person name="Du C."/>
            <person name="Cheng J."/>
            <person name="Dai P."/>
            <person name="Han X."/>
            <person name="Huang E."/>
            <person name="Gao Y."/>
            <person name="Liu J."/>
            <person name="Shao H."/>
            <person name="Ye R."/>
            <person name="Li L."/>
            <person name="Wei W."/>
            <person name="Wang X."/>
            <person name="Wang C."/>
            <person name="Yang T."/>
            <person name="Huo Q."/>
            <person name="Li W."/>
            <person name="Guo W."/>
            <person name="Chen H."/>
            <person name="Zhou L."/>
            <person name="Ni X."/>
            <person name="Tian J."/>
            <person name="Zhou Y."/>
            <person name="Sheng Y."/>
            <person name="Liu T."/>
            <person name="Pan Y."/>
            <person name="Xia L."/>
            <person name="Li J."/>
            <person name="Zhao F."/>
            <person name="Cao W."/>
        </authorList>
    </citation>
    <scope>NUCLEOTIDE SEQUENCE</scope>
    <source>
        <strain evidence="1">Dsil-2018</strain>
    </source>
</reference>
<keyword evidence="2" id="KW-1185">Reference proteome</keyword>
<evidence type="ECO:0000313" key="2">
    <source>
        <dbReference type="Proteomes" id="UP000821865"/>
    </source>
</evidence>
<comment type="caution">
    <text evidence="1">The sequence shown here is derived from an EMBL/GenBank/DDBJ whole genome shotgun (WGS) entry which is preliminary data.</text>
</comment>
<proteinExistence type="predicted"/>
<accession>A0ACB8DUE6</accession>
<name>A0ACB8DUE6_DERSI</name>
<organism evidence="1 2">
    <name type="scientific">Dermacentor silvarum</name>
    <name type="common">Tick</name>
    <dbReference type="NCBI Taxonomy" id="543639"/>
    <lineage>
        <taxon>Eukaryota</taxon>
        <taxon>Metazoa</taxon>
        <taxon>Ecdysozoa</taxon>
        <taxon>Arthropoda</taxon>
        <taxon>Chelicerata</taxon>
        <taxon>Arachnida</taxon>
        <taxon>Acari</taxon>
        <taxon>Parasitiformes</taxon>
        <taxon>Ixodida</taxon>
        <taxon>Ixodoidea</taxon>
        <taxon>Ixodidae</taxon>
        <taxon>Rhipicephalinae</taxon>
        <taxon>Dermacentor</taxon>
    </lineage>
</organism>
<evidence type="ECO:0000313" key="1">
    <source>
        <dbReference type="EMBL" id="KAH7978008.1"/>
    </source>
</evidence>
<sequence>MRLGHLPRRHQHRPGCIVLDHQAESGVAERHYPRGSQTRGLQRGGCDLRGPERFTFYRCHVAYVRLYKKTVPVCSCCGTIGHRATACFCSRCGSQVPTTPEGLAQHDCQPRCILSTGPHETGARGCPGKYRKSIKPSQPVSPHPASPPPRTLRQGRAPLTQPKAGSRSKAPPPATP</sequence>